<feature type="chain" id="PRO_5038080270" evidence="1">
    <location>
        <begin position="20"/>
        <end position="311"/>
    </location>
</feature>
<dbReference type="CDD" id="cd01149">
    <property type="entry name" value="HutB"/>
    <property type="match status" value="1"/>
</dbReference>
<dbReference type="Gene3D" id="3.40.50.1980">
    <property type="entry name" value="Nitrogenase molybdenum iron protein domain"/>
    <property type="match status" value="2"/>
</dbReference>
<accession>A0A916X1X8</accession>
<dbReference type="SUPFAM" id="SSF53807">
    <property type="entry name" value="Helical backbone' metal receptor"/>
    <property type="match status" value="1"/>
</dbReference>
<evidence type="ECO:0000259" key="2">
    <source>
        <dbReference type="PROSITE" id="PS50983"/>
    </source>
</evidence>
<keyword evidence="1" id="KW-0732">Signal</keyword>
<dbReference type="PANTHER" id="PTHR30535">
    <property type="entry name" value="VITAMIN B12-BINDING PROTEIN"/>
    <property type="match status" value="1"/>
</dbReference>
<organism evidence="3 4">
    <name type="scientific">Roseibium aquae</name>
    <dbReference type="NCBI Taxonomy" id="1323746"/>
    <lineage>
        <taxon>Bacteria</taxon>
        <taxon>Pseudomonadati</taxon>
        <taxon>Pseudomonadota</taxon>
        <taxon>Alphaproteobacteria</taxon>
        <taxon>Hyphomicrobiales</taxon>
        <taxon>Stappiaceae</taxon>
        <taxon>Roseibium</taxon>
    </lineage>
</organism>
<dbReference type="Pfam" id="PF01497">
    <property type="entry name" value="Peripla_BP_2"/>
    <property type="match status" value="1"/>
</dbReference>
<keyword evidence="4" id="KW-1185">Reference proteome</keyword>
<dbReference type="PANTHER" id="PTHR30535:SF4">
    <property type="entry name" value="HEMIN-BINDING PERIPLASMIC PROTEIN HMUT"/>
    <property type="match status" value="1"/>
</dbReference>
<sequence>MTSMFLTPALRRAVLPVLAASTLTAAAILAPFQGAHQANAGDAAKPDRVVAVGGAITEIVYALGEAGRLVGRDTTSSYPPAASELPDVGYIRALSPEGVLSLNPDLILMLEGAGPPEALSVLKGADVPLVTVPDRYTAEGVVDRIQSVGRAMGVEDKAAALIASVEADFETLEDMVEGSGPSKTVLFILSLNGGRILASGDGTAAAGVIELAGLQNAVSGFEGYKPLSNEALIQADPDVILIMDRSGDHAVTLEKLQAIPALSVTAAVRNGHVVSMDGLYLLGFGPRTAQAVSELATRVKAFSSDKPGKDT</sequence>
<proteinExistence type="predicted"/>
<feature type="domain" description="Fe/B12 periplasmic-binding" evidence="2">
    <location>
        <begin position="48"/>
        <end position="306"/>
    </location>
</feature>
<evidence type="ECO:0000313" key="4">
    <source>
        <dbReference type="Proteomes" id="UP000605148"/>
    </source>
</evidence>
<dbReference type="PROSITE" id="PS50983">
    <property type="entry name" value="FE_B12_PBP"/>
    <property type="match status" value="1"/>
</dbReference>
<dbReference type="EMBL" id="BMFA01000013">
    <property type="protein sequence ID" value="GGB60267.1"/>
    <property type="molecule type" value="Genomic_DNA"/>
</dbReference>
<reference evidence="3" key="1">
    <citation type="journal article" date="2014" name="Int. J. Syst. Evol. Microbiol.">
        <title>Complete genome sequence of Corynebacterium casei LMG S-19264T (=DSM 44701T), isolated from a smear-ripened cheese.</title>
        <authorList>
            <consortium name="US DOE Joint Genome Institute (JGI-PGF)"/>
            <person name="Walter F."/>
            <person name="Albersmeier A."/>
            <person name="Kalinowski J."/>
            <person name="Ruckert C."/>
        </authorList>
    </citation>
    <scope>NUCLEOTIDE SEQUENCE</scope>
    <source>
        <strain evidence="3">CGMCC 1.12426</strain>
    </source>
</reference>
<gene>
    <name evidence="3" type="ORF">GCM10011316_35380</name>
</gene>
<evidence type="ECO:0000256" key="1">
    <source>
        <dbReference type="SAM" id="SignalP"/>
    </source>
</evidence>
<dbReference type="RefSeq" id="WP_244299303.1">
    <property type="nucleotide sequence ID" value="NZ_BMFA01000013.1"/>
</dbReference>
<evidence type="ECO:0000313" key="3">
    <source>
        <dbReference type="EMBL" id="GGB60267.1"/>
    </source>
</evidence>
<name>A0A916X1X8_9HYPH</name>
<protein>
    <submittedName>
        <fullName evidence="3">Hemin ABC transporter substrate-binding protein</fullName>
    </submittedName>
</protein>
<dbReference type="AlphaFoldDB" id="A0A916X1X8"/>
<feature type="signal peptide" evidence="1">
    <location>
        <begin position="1"/>
        <end position="19"/>
    </location>
</feature>
<reference evidence="3" key="2">
    <citation type="submission" date="2020-09" db="EMBL/GenBank/DDBJ databases">
        <authorList>
            <person name="Sun Q."/>
            <person name="Zhou Y."/>
        </authorList>
    </citation>
    <scope>NUCLEOTIDE SEQUENCE</scope>
    <source>
        <strain evidence="3">CGMCC 1.12426</strain>
    </source>
</reference>
<dbReference type="InterPro" id="IPR002491">
    <property type="entry name" value="ABC_transptr_periplasmic_BD"/>
</dbReference>
<comment type="caution">
    <text evidence="3">The sequence shown here is derived from an EMBL/GenBank/DDBJ whole genome shotgun (WGS) entry which is preliminary data.</text>
</comment>
<dbReference type="InterPro" id="IPR050902">
    <property type="entry name" value="ABC_Transporter_SBP"/>
</dbReference>
<dbReference type="Proteomes" id="UP000605148">
    <property type="component" value="Unassembled WGS sequence"/>
</dbReference>